<proteinExistence type="predicted"/>
<name>A0AC35EVM7_9BILA</name>
<organism evidence="1 2">
    <name type="scientific">Panagrolaimus sp. PS1159</name>
    <dbReference type="NCBI Taxonomy" id="55785"/>
    <lineage>
        <taxon>Eukaryota</taxon>
        <taxon>Metazoa</taxon>
        <taxon>Ecdysozoa</taxon>
        <taxon>Nematoda</taxon>
        <taxon>Chromadorea</taxon>
        <taxon>Rhabditida</taxon>
        <taxon>Tylenchina</taxon>
        <taxon>Panagrolaimomorpha</taxon>
        <taxon>Panagrolaimoidea</taxon>
        <taxon>Panagrolaimidae</taxon>
        <taxon>Panagrolaimus</taxon>
    </lineage>
</organism>
<evidence type="ECO:0000313" key="2">
    <source>
        <dbReference type="WBParaSite" id="PS1159_v2.g11155.t1"/>
    </source>
</evidence>
<dbReference type="Proteomes" id="UP000887580">
    <property type="component" value="Unplaced"/>
</dbReference>
<protein>
    <submittedName>
        <fullName evidence="2">Uncharacterized protein</fullName>
    </submittedName>
</protein>
<sequence>MATIKDEISKNKQQNFVNGNSQTTDTNNRYSNLNLNQNHKCPILIPVHSDSKSNNNKHHAYENSLETGDSNKIDNGFKKEGSIKKQENAIFIVSSKFVIHNPLEFPRQQNDKVQEPEIAQFIASQRLLTPNKASLSAETHRIPQQPDTKHVQKLGALS</sequence>
<reference evidence="2" key="1">
    <citation type="submission" date="2022-11" db="UniProtKB">
        <authorList>
            <consortium name="WormBaseParasite"/>
        </authorList>
    </citation>
    <scope>IDENTIFICATION</scope>
</reference>
<dbReference type="WBParaSite" id="PS1159_v2.g11155.t1">
    <property type="protein sequence ID" value="PS1159_v2.g11155.t1"/>
    <property type="gene ID" value="PS1159_v2.g11155"/>
</dbReference>
<evidence type="ECO:0000313" key="1">
    <source>
        <dbReference type="Proteomes" id="UP000887580"/>
    </source>
</evidence>
<accession>A0AC35EVM7</accession>